<dbReference type="KEGG" id="gtt:GUITHDRAFT_112575"/>
<evidence type="ECO:0000313" key="4">
    <source>
        <dbReference type="Proteomes" id="UP000011087"/>
    </source>
</evidence>
<organism evidence="2">
    <name type="scientific">Guillardia theta (strain CCMP2712)</name>
    <name type="common">Cryptophyte</name>
    <dbReference type="NCBI Taxonomy" id="905079"/>
    <lineage>
        <taxon>Eukaryota</taxon>
        <taxon>Cryptophyceae</taxon>
        <taxon>Pyrenomonadales</taxon>
        <taxon>Geminigeraceae</taxon>
        <taxon>Guillardia</taxon>
    </lineage>
</organism>
<evidence type="ECO:0000256" key="1">
    <source>
        <dbReference type="SAM" id="Phobius"/>
    </source>
</evidence>
<proteinExistence type="predicted"/>
<keyword evidence="1" id="KW-1133">Transmembrane helix</keyword>
<reference evidence="4" key="2">
    <citation type="submission" date="2012-11" db="EMBL/GenBank/DDBJ databases">
        <authorList>
            <person name="Kuo A."/>
            <person name="Curtis B.A."/>
            <person name="Tanifuji G."/>
            <person name="Burki F."/>
            <person name="Gruber A."/>
            <person name="Irimia M."/>
            <person name="Maruyama S."/>
            <person name="Arias M.C."/>
            <person name="Ball S.G."/>
            <person name="Gile G.H."/>
            <person name="Hirakawa Y."/>
            <person name="Hopkins J.F."/>
            <person name="Rensing S.A."/>
            <person name="Schmutz J."/>
            <person name="Symeonidi A."/>
            <person name="Elias M."/>
            <person name="Eveleigh R.J."/>
            <person name="Herman E.K."/>
            <person name="Klute M.J."/>
            <person name="Nakayama T."/>
            <person name="Obornik M."/>
            <person name="Reyes-Prieto A."/>
            <person name="Armbrust E.V."/>
            <person name="Aves S.J."/>
            <person name="Beiko R.G."/>
            <person name="Coutinho P."/>
            <person name="Dacks J.B."/>
            <person name="Durnford D.G."/>
            <person name="Fast N.M."/>
            <person name="Green B.R."/>
            <person name="Grisdale C."/>
            <person name="Hempe F."/>
            <person name="Henrissat B."/>
            <person name="Hoppner M.P."/>
            <person name="Ishida K.-I."/>
            <person name="Kim E."/>
            <person name="Koreny L."/>
            <person name="Kroth P.G."/>
            <person name="Liu Y."/>
            <person name="Malik S.-B."/>
            <person name="Maier U.G."/>
            <person name="McRose D."/>
            <person name="Mock T."/>
            <person name="Neilson J.A."/>
            <person name="Onodera N.T."/>
            <person name="Poole A.M."/>
            <person name="Pritham E.J."/>
            <person name="Richards T.A."/>
            <person name="Rocap G."/>
            <person name="Roy S.W."/>
            <person name="Sarai C."/>
            <person name="Schaack S."/>
            <person name="Shirato S."/>
            <person name="Slamovits C.H."/>
            <person name="Spencer D.F."/>
            <person name="Suzuki S."/>
            <person name="Worden A.Z."/>
            <person name="Zauner S."/>
            <person name="Barry K."/>
            <person name="Bell C."/>
            <person name="Bharti A.K."/>
            <person name="Crow J.A."/>
            <person name="Grimwood J."/>
            <person name="Kramer R."/>
            <person name="Lindquist E."/>
            <person name="Lucas S."/>
            <person name="Salamov A."/>
            <person name="McFadden G.I."/>
            <person name="Lane C.E."/>
            <person name="Keeling P.J."/>
            <person name="Gray M.W."/>
            <person name="Grigoriev I.V."/>
            <person name="Archibald J.M."/>
        </authorList>
    </citation>
    <scope>NUCLEOTIDE SEQUENCE</scope>
    <source>
        <strain evidence="4">CCMP2712</strain>
    </source>
</reference>
<accession>L1IZN9</accession>
<dbReference type="HOGENOM" id="CLU_2390694_0_0_1"/>
<keyword evidence="1" id="KW-0812">Transmembrane</keyword>
<dbReference type="EnsemblProtists" id="EKX41364">
    <property type="protein sequence ID" value="EKX41364"/>
    <property type="gene ID" value="GUITHDRAFT_112575"/>
</dbReference>
<gene>
    <name evidence="2" type="ORF">GUITHDRAFT_112575</name>
</gene>
<name>L1IZN9_GUITC</name>
<keyword evidence="4" id="KW-1185">Reference proteome</keyword>
<dbReference type="AlphaFoldDB" id="L1IZN9"/>
<dbReference type="EMBL" id="JH993024">
    <property type="protein sequence ID" value="EKX41364.1"/>
    <property type="molecule type" value="Genomic_DNA"/>
</dbReference>
<evidence type="ECO:0000313" key="3">
    <source>
        <dbReference type="EnsemblProtists" id="EKX41364"/>
    </source>
</evidence>
<reference evidence="2 4" key="1">
    <citation type="journal article" date="2012" name="Nature">
        <title>Algal genomes reveal evolutionary mosaicism and the fate of nucleomorphs.</title>
        <authorList>
            <consortium name="DOE Joint Genome Institute"/>
            <person name="Curtis B.A."/>
            <person name="Tanifuji G."/>
            <person name="Burki F."/>
            <person name="Gruber A."/>
            <person name="Irimia M."/>
            <person name="Maruyama S."/>
            <person name="Arias M.C."/>
            <person name="Ball S.G."/>
            <person name="Gile G.H."/>
            <person name="Hirakawa Y."/>
            <person name="Hopkins J.F."/>
            <person name="Kuo A."/>
            <person name="Rensing S.A."/>
            <person name="Schmutz J."/>
            <person name="Symeonidi A."/>
            <person name="Elias M."/>
            <person name="Eveleigh R.J."/>
            <person name="Herman E.K."/>
            <person name="Klute M.J."/>
            <person name="Nakayama T."/>
            <person name="Obornik M."/>
            <person name="Reyes-Prieto A."/>
            <person name="Armbrust E.V."/>
            <person name="Aves S.J."/>
            <person name="Beiko R.G."/>
            <person name="Coutinho P."/>
            <person name="Dacks J.B."/>
            <person name="Durnford D.G."/>
            <person name="Fast N.M."/>
            <person name="Green B.R."/>
            <person name="Grisdale C.J."/>
            <person name="Hempel F."/>
            <person name="Henrissat B."/>
            <person name="Hoppner M.P."/>
            <person name="Ishida K."/>
            <person name="Kim E."/>
            <person name="Koreny L."/>
            <person name="Kroth P.G."/>
            <person name="Liu Y."/>
            <person name="Malik S.B."/>
            <person name="Maier U.G."/>
            <person name="McRose D."/>
            <person name="Mock T."/>
            <person name="Neilson J.A."/>
            <person name="Onodera N.T."/>
            <person name="Poole A.M."/>
            <person name="Pritham E.J."/>
            <person name="Richards T.A."/>
            <person name="Rocap G."/>
            <person name="Roy S.W."/>
            <person name="Sarai C."/>
            <person name="Schaack S."/>
            <person name="Shirato S."/>
            <person name="Slamovits C.H."/>
            <person name="Spencer D.F."/>
            <person name="Suzuki S."/>
            <person name="Worden A.Z."/>
            <person name="Zauner S."/>
            <person name="Barry K."/>
            <person name="Bell C."/>
            <person name="Bharti A.K."/>
            <person name="Crow J.A."/>
            <person name="Grimwood J."/>
            <person name="Kramer R."/>
            <person name="Lindquist E."/>
            <person name="Lucas S."/>
            <person name="Salamov A."/>
            <person name="McFadden G.I."/>
            <person name="Lane C.E."/>
            <person name="Keeling P.J."/>
            <person name="Gray M.W."/>
            <person name="Grigoriev I.V."/>
            <person name="Archibald J.M."/>
        </authorList>
    </citation>
    <scope>NUCLEOTIDE SEQUENCE</scope>
    <source>
        <strain evidence="2 4">CCMP2712</strain>
    </source>
</reference>
<dbReference type="GeneID" id="17298073"/>
<dbReference type="PaxDb" id="55529-EKX41364"/>
<protein>
    <submittedName>
        <fullName evidence="2 3">Uncharacterized protein</fullName>
    </submittedName>
</protein>
<feature type="transmembrane region" description="Helical" evidence="1">
    <location>
        <begin position="20"/>
        <end position="46"/>
    </location>
</feature>
<evidence type="ECO:0000313" key="2">
    <source>
        <dbReference type="EMBL" id="EKX41364.1"/>
    </source>
</evidence>
<dbReference type="Proteomes" id="UP000011087">
    <property type="component" value="Unassembled WGS sequence"/>
</dbReference>
<sequence length="94" mass="9950">MPEVGAHCDASAANLLAEQIFGQVALGGVGIILSGLVGVFVVASLVNLEDVEEDFQTAMNKKSVESEKKDLPVPDIVDLDISYDSEVNSSKDEK</sequence>
<dbReference type="RefSeq" id="XP_005828344.1">
    <property type="nucleotide sequence ID" value="XM_005828287.1"/>
</dbReference>
<reference evidence="3" key="3">
    <citation type="submission" date="2015-06" db="UniProtKB">
        <authorList>
            <consortium name="EnsemblProtists"/>
        </authorList>
    </citation>
    <scope>IDENTIFICATION</scope>
</reference>
<keyword evidence="1" id="KW-0472">Membrane</keyword>